<dbReference type="EMBL" id="KB320482">
    <property type="protein sequence ID" value="ELW70848.1"/>
    <property type="molecule type" value="Genomic_DNA"/>
</dbReference>
<dbReference type="AlphaFoldDB" id="L9L7G0"/>
<sequence length="161" mass="17384">MQTLSEIRTQAGTPNSRGRPQRRATTDEKPEASQGPRQRRSRTSSPVTCEDSDTDLMIVGASEKRRLSSLGLPLAAPGNFRPPPQKAPEYLDVAQKAACAGWLTGGYGDSEPAEGEEGKYPVQPYLGGFLSQLALGEDFRPSRAVGFRLQVCTSKMLTSKA</sequence>
<organism evidence="2 3">
    <name type="scientific">Tupaia chinensis</name>
    <name type="common">Chinese tree shrew</name>
    <name type="synonym">Tupaia belangeri chinensis</name>
    <dbReference type="NCBI Taxonomy" id="246437"/>
    <lineage>
        <taxon>Eukaryota</taxon>
        <taxon>Metazoa</taxon>
        <taxon>Chordata</taxon>
        <taxon>Craniata</taxon>
        <taxon>Vertebrata</taxon>
        <taxon>Euteleostomi</taxon>
        <taxon>Mammalia</taxon>
        <taxon>Eutheria</taxon>
        <taxon>Euarchontoglires</taxon>
        <taxon>Scandentia</taxon>
        <taxon>Tupaiidae</taxon>
        <taxon>Tupaia</taxon>
    </lineage>
</organism>
<protein>
    <submittedName>
        <fullName evidence="2">Uncharacterized protein</fullName>
    </submittedName>
</protein>
<evidence type="ECO:0000313" key="3">
    <source>
        <dbReference type="Proteomes" id="UP000011518"/>
    </source>
</evidence>
<reference evidence="3" key="2">
    <citation type="journal article" date="2013" name="Nat. Commun.">
        <title>Genome of the Chinese tree shrew.</title>
        <authorList>
            <person name="Fan Y."/>
            <person name="Huang Z.Y."/>
            <person name="Cao C.C."/>
            <person name="Chen C.S."/>
            <person name="Chen Y.X."/>
            <person name="Fan D.D."/>
            <person name="He J."/>
            <person name="Hou H.L."/>
            <person name="Hu L."/>
            <person name="Hu X.T."/>
            <person name="Jiang X.T."/>
            <person name="Lai R."/>
            <person name="Lang Y.S."/>
            <person name="Liang B."/>
            <person name="Liao S.G."/>
            <person name="Mu D."/>
            <person name="Ma Y.Y."/>
            <person name="Niu Y.Y."/>
            <person name="Sun X.Q."/>
            <person name="Xia J.Q."/>
            <person name="Xiao J."/>
            <person name="Xiong Z.Q."/>
            <person name="Xu L."/>
            <person name="Yang L."/>
            <person name="Zhang Y."/>
            <person name="Zhao W."/>
            <person name="Zhao X.D."/>
            <person name="Zheng Y.T."/>
            <person name="Zhou J.M."/>
            <person name="Zhu Y.B."/>
            <person name="Zhang G.J."/>
            <person name="Wang J."/>
            <person name="Yao Y.G."/>
        </authorList>
    </citation>
    <scope>NUCLEOTIDE SEQUENCE [LARGE SCALE GENOMIC DNA]</scope>
</reference>
<reference evidence="3" key="1">
    <citation type="submission" date="2012-07" db="EMBL/GenBank/DDBJ databases">
        <title>Genome of the Chinese tree shrew, a rising model animal genetically related to primates.</title>
        <authorList>
            <person name="Zhang G."/>
            <person name="Fan Y."/>
            <person name="Yao Y."/>
            <person name="Huang Z."/>
        </authorList>
    </citation>
    <scope>NUCLEOTIDE SEQUENCE [LARGE SCALE GENOMIC DNA]</scope>
</reference>
<dbReference type="InParanoid" id="L9L7G0"/>
<keyword evidence="3" id="KW-1185">Reference proteome</keyword>
<feature type="region of interest" description="Disordered" evidence="1">
    <location>
        <begin position="1"/>
        <end position="55"/>
    </location>
</feature>
<evidence type="ECO:0000313" key="2">
    <source>
        <dbReference type="EMBL" id="ELW70848.1"/>
    </source>
</evidence>
<accession>L9L7G0</accession>
<proteinExistence type="predicted"/>
<evidence type="ECO:0000256" key="1">
    <source>
        <dbReference type="SAM" id="MobiDB-lite"/>
    </source>
</evidence>
<name>L9L7G0_TUPCH</name>
<dbReference type="Proteomes" id="UP000011518">
    <property type="component" value="Unassembled WGS sequence"/>
</dbReference>
<feature type="compositionally biased region" description="Polar residues" evidence="1">
    <location>
        <begin position="1"/>
        <end position="18"/>
    </location>
</feature>
<gene>
    <name evidence="2" type="ORF">TREES_T100004985</name>
</gene>